<dbReference type="Pfam" id="PF00118">
    <property type="entry name" value="Cpn60_TCP1"/>
    <property type="match status" value="1"/>
</dbReference>
<comment type="function">
    <text evidence="6 8">Together with its co-chaperonin GroES, plays an essential role in assisting protein folding. The GroEL-GroES system forms a nano-cage that allows encapsulation of the non-native substrate proteins and provides a physical environment optimized to promote and accelerate protein folding.</text>
</comment>
<feature type="coiled-coil region" evidence="9">
    <location>
        <begin position="339"/>
        <end position="366"/>
    </location>
</feature>
<dbReference type="InterPro" id="IPR027409">
    <property type="entry name" value="GroEL-like_apical_dom_sf"/>
</dbReference>
<evidence type="ECO:0000313" key="11">
    <source>
        <dbReference type="Proteomes" id="UP001175604"/>
    </source>
</evidence>
<dbReference type="InterPro" id="IPR018370">
    <property type="entry name" value="Chaperonin_Cpn60_CS"/>
</dbReference>
<feature type="binding site" evidence="6">
    <location>
        <begin position="87"/>
        <end position="91"/>
    </location>
    <ligand>
        <name>ATP</name>
        <dbReference type="ChEBI" id="CHEBI:30616"/>
    </ligand>
</feature>
<dbReference type="NCBIfam" id="NF009489">
    <property type="entry name" value="PRK12851.1"/>
    <property type="match status" value="1"/>
</dbReference>
<dbReference type="InterPro" id="IPR027410">
    <property type="entry name" value="TCP-1-like_intermed_sf"/>
</dbReference>
<dbReference type="InterPro" id="IPR001844">
    <property type="entry name" value="Cpn60/GroEL"/>
</dbReference>
<dbReference type="SUPFAM" id="SSF54849">
    <property type="entry name" value="GroEL-intermediate domain like"/>
    <property type="match status" value="1"/>
</dbReference>
<dbReference type="HAMAP" id="MF_00600">
    <property type="entry name" value="CH60"/>
    <property type="match status" value="1"/>
</dbReference>
<feature type="binding site" evidence="6">
    <location>
        <position position="51"/>
    </location>
    <ligand>
        <name>ATP</name>
        <dbReference type="ChEBI" id="CHEBI:30616"/>
    </ligand>
</feature>
<dbReference type="NCBIfam" id="NF000592">
    <property type="entry name" value="PRK00013.1"/>
    <property type="match status" value="1"/>
</dbReference>
<dbReference type="EC" id="5.6.1.7" evidence="6"/>
<dbReference type="PROSITE" id="PS00296">
    <property type="entry name" value="CHAPERONINS_CPN60"/>
    <property type="match status" value="1"/>
</dbReference>
<dbReference type="Gene3D" id="3.50.7.10">
    <property type="entry name" value="GroEL"/>
    <property type="match status" value="1"/>
</dbReference>
<dbReference type="RefSeq" id="WP_028353397.1">
    <property type="nucleotide sequence ID" value="NZ_JAUDJE010000004.1"/>
</dbReference>
<dbReference type="InterPro" id="IPR002423">
    <property type="entry name" value="Cpn60/GroEL/TCP-1"/>
</dbReference>
<keyword evidence="9" id="KW-0175">Coiled coil</keyword>
<dbReference type="PRINTS" id="PR00298">
    <property type="entry name" value="CHAPERONIN60"/>
</dbReference>
<evidence type="ECO:0000256" key="5">
    <source>
        <dbReference type="ARBA" id="ARBA00023235"/>
    </source>
</evidence>
<comment type="caution">
    <text evidence="10">The sequence shown here is derived from an EMBL/GenBank/DDBJ whole genome shotgun (WGS) entry which is preliminary data.</text>
</comment>
<keyword evidence="4 6" id="KW-0143">Chaperone</keyword>
<organism evidence="10 11">
    <name type="scientific">Bordetella petrii</name>
    <dbReference type="NCBI Taxonomy" id="94624"/>
    <lineage>
        <taxon>Bacteria</taxon>
        <taxon>Pseudomonadati</taxon>
        <taxon>Pseudomonadota</taxon>
        <taxon>Betaproteobacteria</taxon>
        <taxon>Burkholderiales</taxon>
        <taxon>Alcaligenaceae</taxon>
        <taxon>Bordetella</taxon>
    </lineage>
</organism>
<evidence type="ECO:0000256" key="4">
    <source>
        <dbReference type="ARBA" id="ARBA00023186"/>
    </source>
</evidence>
<proteinExistence type="inferred from homology"/>
<protein>
    <recommendedName>
        <fullName evidence="6">Chaperonin GroEL</fullName>
        <ecNumber evidence="6">5.6.1.7</ecNumber>
    </recommendedName>
    <alternativeName>
        <fullName evidence="6">60 kDa chaperonin</fullName>
    </alternativeName>
    <alternativeName>
        <fullName evidence="6">Chaperonin-60</fullName>
        <shortName evidence="6">Cpn60</shortName>
    </alternativeName>
</protein>
<dbReference type="Gene3D" id="1.10.560.10">
    <property type="entry name" value="GroEL-like equatorial domain"/>
    <property type="match status" value="1"/>
</dbReference>
<comment type="subcellular location">
    <subcellularLocation>
        <location evidence="6">Cytoplasm</location>
    </subcellularLocation>
</comment>
<dbReference type="SUPFAM" id="SSF48592">
    <property type="entry name" value="GroEL equatorial domain-like"/>
    <property type="match status" value="1"/>
</dbReference>
<evidence type="ECO:0000256" key="7">
    <source>
        <dbReference type="RuleBase" id="RU000418"/>
    </source>
</evidence>
<gene>
    <name evidence="6 10" type="primary">groL</name>
    <name evidence="6" type="synonym">groEL</name>
    <name evidence="10" type="ORF">QUC21_06755</name>
</gene>
<comment type="subunit">
    <text evidence="6 8">Forms a cylinder of 14 subunits composed of two heptameric rings stacked back-to-back. Interacts with the co-chaperonin GroES.</text>
</comment>
<evidence type="ECO:0000256" key="2">
    <source>
        <dbReference type="ARBA" id="ARBA00022741"/>
    </source>
</evidence>
<evidence type="ECO:0000256" key="8">
    <source>
        <dbReference type="RuleBase" id="RU000419"/>
    </source>
</evidence>
<evidence type="ECO:0000313" key="10">
    <source>
        <dbReference type="EMBL" id="MDM9558722.1"/>
    </source>
</evidence>
<dbReference type="CDD" id="cd03344">
    <property type="entry name" value="GroEL"/>
    <property type="match status" value="1"/>
</dbReference>
<dbReference type="InterPro" id="IPR027413">
    <property type="entry name" value="GROEL-like_equatorial_sf"/>
</dbReference>
<feature type="binding site" evidence="6">
    <location>
        <begin position="30"/>
        <end position="33"/>
    </location>
    <ligand>
        <name>ATP</name>
        <dbReference type="ChEBI" id="CHEBI:30616"/>
    </ligand>
</feature>
<evidence type="ECO:0000256" key="3">
    <source>
        <dbReference type="ARBA" id="ARBA00022840"/>
    </source>
</evidence>
<keyword evidence="3 6" id="KW-0067">ATP-binding</keyword>
<keyword evidence="11" id="KW-1185">Reference proteome</keyword>
<accession>A0ABT7W0J6</accession>
<name>A0ABT7W0J6_9BORD</name>
<keyword evidence="2 6" id="KW-0547">Nucleotide-binding</keyword>
<feature type="binding site" evidence="6">
    <location>
        <position position="415"/>
    </location>
    <ligand>
        <name>ATP</name>
        <dbReference type="ChEBI" id="CHEBI:30616"/>
    </ligand>
</feature>
<feature type="binding site" evidence="6">
    <location>
        <begin position="479"/>
        <end position="481"/>
    </location>
    <ligand>
        <name>ATP</name>
        <dbReference type="ChEBI" id="CHEBI:30616"/>
    </ligand>
</feature>
<dbReference type="NCBIfam" id="TIGR02348">
    <property type="entry name" value="GroEL"/>
    <property type="match status" value="1"/>
</dbReference>
<feature type="binding site" evidence="6">
    <location>
        <position position="495"/>
    </location>
    <ligand>
        <name>ATP</name>
        <dbReference type="ChEBI" id="CHEBI:30616"/>
    </ligand>
</feature>
<comment type="similarity">
    <text evidence="1 6 7">Belongs to the chaperonin (HSP60) family.</text>
</comment>
<sequence>MSAKDVKFHDNARSRVVKGVNILADAVKVTLGPKGRNVLLERSFGAPVITKDGVSVAKEIELQDKFENMGAQIVKQVASKTADVAGDGTTTATVLAQSIVQEGMKYVASGMNPMDLKRGIDQAVAAVVESLRKMSKPISTSKETAQVAALSANADEAIGKIIADAMEKVGREGVITVEDGKSLDNELDIVEGMQFDRGYLSPYFMTDPEKQVAQLEDPLILLHDKKISSVRELLPVLESSAKAGKPLLIVAEDVEGEALATLVVNAMRGVLKVAAVKAPGFGDRRKAMLEDIAILTGATVISEETGKQLEKATLQDLGSAKRVEVRKEDTIIIDGAGKQDAIEARVKSIRKQIEDATSDYDREKLQERVAKLAGGVAVIKVGAATEVEMKEKKDRVEDALHATRAAVEEGIVPGGGVALLRARAAIEQLKGANADQEAGIRIVLRALEAPLRAIVANAGDEPSVVVAKVADGKGNYGYNAATGEYGDLVDIGVVDPTKVTRTALQNAASIAGLILTTDATVAQVPEETKRQAAPAEAMDF</sequence>
<evidence type="ECO:0000256" key="6">
    <source>
        <dbReference type="HAMAP-Rule" id="MF_00600"/>
    </source>
</evidence>
<evidence type="ECO:0000256" key="9">
    <source>
        <dbReference type="SAM" id="Coils"/>
    </source>
</evidence>
<dbReference type="EMBL" id="JAUDJE010000004">
    <property type="protein sequence ID" value="MDM9558722.1"/>
    <property type="molecule type" value="Genomic_DNA"/>
</dbReference>
<dbReference type="NCBIfam" id="NF009487">
    <property type="entry name" value="PRK12849.1"/>
    <property type="match status" value="1"/>
</dbReference>
<dbReference type="Gene3D" id="3.30.260.10">
    <property type="entry name" value="TCP-1-like chaperonin intermediate domain"/>
    <property type="match status" value="1"/>
</dbReference>
<dbReference type="NCBIfam" id="NF009488">
    <property type="entry name" value="PRK12850.1"/>
    <property type="match status" value="1"/>
</dbReference>
<dbReference type="PANTHER" id="PTHR45633">
    <property type="entry name" value="60 KDA HEAT SHOCK PROTEIN, MITOCHONDRIAL"/>
    <property type="match status" value="1"/>
</dbReference>
<dbReference type="SUPFAM" id="SSF52029">
    <property type="entry name" value="GroEL apical domain-like"/>
    <property type="match status" value="1"/>
</dbReference>
<keyword evidence="6" id="KW-0963">Cytoplasm</keyword>
<keyword evidence="5 6" id="KW-0413">Isomerase</keyword>
<evidence type="ECO:0000256" key="1">
    <source>
        <dbReference type="ARBA" id="ARBA00006607"/>
    </source>
</evidence>
<reference evidence="10" key="1">
    <citation type="submission" date="2023-06" db="EMBL/GenBank/DDBJ databases">
        <title>full genome analysis of Phenantherene degrader P3.</title>
        <authorList>
            <person name="Akbar A."/>
            <person name="Rahmeh R."/>
            <person name="Kishk M."/>
        </authorList>
    </citation>
    <scope>NUCLEOTIDE SEQUENCE</scope>
    <source>
        <strain evidence="10">P3</strain>
    </source>
</reference>
<dbReference type="Proteomes" id="UP001175604">
    <property type="component" value="Unassembled WGS sequence"/>
</dbReference>